<evidence type="ECO:0000313" key="5">
    <source>
        <dbReference type="Proteomes" id="UP001065593"/>
    </source>
</evidence>
<dbReference type="EMBL" id="BRZA01000002">
    <property type="protein sequence ID" value="GLC89219.1"/>
    <property type="molecule type" value="Genomic_DNA"/>
</dbReference>
<dbReference type="Gene3D" id="3.40.630.30">
    <property type="match status" value="1"/>
</dbReference>
<organism evidence="4 5">
    <name type="scientific">Lysinibacillus piscis</name>
    <dbReference type="NCBI Taxonomy" id="2518931"/>
    <lineage>
        <taxon>Bacteria</taxon>
        <taxon>Bacillati</taxon>
        <taxon>Bacillota</taxon>
        <taxon>Bacilli</taxon>
        <taxon>Bacillales</taxon>
        <taxon>Bacillaceae</taxon>
        <taxon>Lysinibacillus</taxon>
    </lineage>
</organism>
<reference evidence="4" key="1">
    <citation type="submission" date="2022-08" db="EMBL/GenBank/DDBJ databases">
        <title>Draft genome sequence of Lysinibacillus sp. strain KH24.</title>
        <authorList>
            <person name="Kanbe H."/>
            <person name="Itoh H."/>
        </authorList>
    </citation>
    <scope>NUCLEOTIDE SEQUENCE</scope>
    <source>
        <strain evidence="4">KH24</strain>
    </source>
</reference>
<name>A0ABQ5NLP9_9BACI</name>
<dbReference type="PROSITE" id="PS51186">
    <property type="entry name" value="GNAT"/>
    <property type="match status" value="1"/>
</dbReference>
<keyword evidence="2" id="KW-0012">Acyltransferase</keyword>
<accession>A0ABQ5NLP9</accession>
<sequence length="291" mass="33921">MSYQLVIIDQAQQTYRESFNELAKLIFDLDFQPWYKEGCWGEQYTCYAYIDEERVIANTSVSKMTVIIHGQAHQAIQIGTVMTHPDYRHQGLARQLMEHILTAYQTTCDFIYLFANETVLDFYPKFGFTRVTEYQYSLPAHAISPQPHTKVRKLSIDNEEDRQLMRHFANHRVAISQTLGIQNGDGLLMFYFLLVMPDVIYYIEEYECIVLFAEEDGVLALFDIISTSEIVLEKIIGTLMTDETTKIMLHFMSSHPEAVKERIEHNDDVLFIQQQAHFNVTYPLFPFTSHA</sequence>
<keyword evidence="5" id="KW-1185">Reference proteome</keyword>
<dbReference type="Proteomes" id="UP001065593">
    <property type="component" value="Unassembled WGS sequence"/>
</dbReference>
<dbReference type="CDD" id="cd04301">
    <property type="entry name" value="NAT_SF"/>
    <property type="match status" value="1"/>
</dbReference>
<dbReference type="PANTHER" id="PTHR43420">
    <property type="entry name" value="ACETYLTRANSFERASE"/>
    <property type="match status" value="1"/>
</dbReference>
<evidence type="ECO:0000256" key="2">
    <source>
        <dbReference type="ARBA" id="ARBA00023315"/>
    </source>
</evidence>
<dbReference type="Pfam" id="PF13527">
    <property type="entry name" value="Acetyltransf_9"/>
    <property type="match status" value="1"/>
</dbReference>
<dbReference type="InterPro" id="IPR050680">
    <property type="entry name" value="YpeA/RimI_acetyltransf"/>
</dbReference>
<dbReference type="InterPro" id="IPR016181">
    <property type="entry name" value="Acyl_CoA_acyltransferase"/>
</dbReference>
<evidence type="ECO:0000256" key="1">
    <source>
        <dbReference type="ARBA" id="ARBA00022679"/>
    </source>
</evidence>
<feature type="domain" description="N-acetyltransferase" evidence="3">
    <location>
        <begin position="6"/>
        <end position="149"/>
    </location>
</feature>
<dbReference type="RefSeq" id="WP_264988959.1">
    <property type="nucleotide sequence ID" value="NZ_BRZA01000002.1"/>
</dbReference>
<comment type="caution">
    <text evidence="4">The sequence shown here is derived from an EMBL/GenBank/DDBJ whole genome shotgun (WGS) entry which is preliminary data.</text>
</comment>
<evidence type="ECO:0000259" key="3">
    <source>
        <dbReference type="PROSITE" id="PS51186"/>
    </source>
</evidence>
<keyword evidence="1" id="KW-0808">Transferase</keyword>
<evidence type="ECO:0000313" key="4">
    <source>
        <dbReference type="EMBL" id="GLC89219.1"/>
    </source>
</evidence>
<dbReference type="PANTHER" id="PTHR43420:SF31">
    <property type="entry name" value="ACETYLTRANSFERASE"/>
    <property type="match status" value="1"/>
</dbReference>
<protein>
    <submittedName>
        <fullName evidence="4">GNAT family acetyltransferase</fullName>
    </submittedName>
</protein>
<gene>
    <name evidence="4" type="ORF">LYSBPC_23460</name>
</gene>
<dbReference type="InterPro" id="IPR000182">
    <property type="entry name" value="GNAT_dom"/>
</dbReference>
<proteinExistence type="predicted"/>
<dbReference type="SUPFAM" id="SSF55729">
    <property type="entry name" value="Acyl-CoA N-acyltransferases (Nat)"/>
    <property type="match status" value="1"/>
</dbReference>